<dbReference type="EMBL" id="JALJOQ010000174">
    <property type="protein sequence ID" value="KAK9791597.1"/>
    <property type="molecule type" value="Genomic_DNA"/>
</dbReference>
<gene>
    <name evidence="2" type="ORF">WJX73_000205</name>
</gene>
<dbReference type="Proteomes" id="UP001465755">
    <property type="component" value="Unassembled WGS sequence"/>
</dbReference>
<evidence type="ECO:0000313" key="3">
    <source>
        <dbReference type="Proteomes" id="UP001465755"/>
    </source>
</evidence>
<keyword evidence="1" id="KW-0472">Membrane</keyword>
<accession>A0AAW1NMF2</accession>
<dbReference type="AlphaFoldDB" id="A0AAW1NMF2"/>
<keyword evidence="1" id="KW-0812">Transmembrane</keyword>
<sequence>MNWSSDDACSTSDPSWWDWGSSVGVDQQSATGGFFPSAYDDDYDGGSWMWDSAAGSYDFLPTQVVLIIVGVSMLAYLGR</sequence>
<name>A0AAW1NMF2_9CHLO</name>
<comment type="caution">
    <text evidence="2">The sequence shown here is derived from an EMBL/GenBank/DDBJ whole genome shotgun (WGS) entry which is preliminary data.</text>
</comment>
<proteinExistence type="predicted"/>
<evidence type="ECO:0000256" key="1">
    <source>
        <dbReference type="SAM" id="Phobius"/>
    </source>
</evidence>
<organism evidence="2 3">
    <name type="scientific">Symbiochloris irregularis</name>
    <dbReference type="NCBI Taxonomy" id="706552"/>
    <lineage>
        <taxon>Eukaryota</taxon>
        <taxon>Viridiplantae</taxon>
        <taxon>Chlorophyta</taxon>
        <taxon>core chlorophytes</taxon>
        <taxon>Trebouxiophyceae</taxon>
        <taxon>Trebouxiales</taxon>
        <taxon>Trebouxiaceae</taxon>
        <taxon>Symbiochloris</taxon>
    </lineage>
</organism>
<keyword evidence="3" id="KW-1185">Reference proteome</keyword>
<feature type="transmembrane region" description="Helical" evidence="1">
    <location>
        <begin position="59"/>
        <end position="77"/>
    </location>
</feature>
<keyword evidence="1" id="KW-1133">Transmembrane helix</keyword>
<protein>
    <submittedName>
        <fullName evidence="2">Uncharacterized protein</fullName>
    </submittedName>
</protein>
<reference evidence="2 3" key="1">
    <citation type="journal article" date="2024" name="Nat. Commun.">
        <title>Phylogenomics reveals the evolutionary origins of lichenization in chlorophyte algae.</title>
        <authorList>
            <person name="Puginier C."/>
            <person name="Libourel C."/>
            <person name="Otte J."/>
            <person name="Skaloud P."/>
            <person name="Haon M."/>
            <person name="Grisel S."/>
            <person name="Petersen M."/>
            <person name="Berrin J.G."/>
            <person name="Delaux P.M."/>
            <person name="Dal Grande F."/>
            <person name="Keller J."/>
        </authorList>
    </citation>
    <scope>NUCLEOTIDE SEQUENCE [LARGE SCALE GENOMIC DNA]</scope>
    <source>
        <strain evidence="2 3">SAG 2036</strain>
    </source>
</reference>
<evidence type="ECO:0000313" key="2">
    <source>
        <dbReference type="EMBL" id="KAK9791597.1"/>
    </source>
</evidence>